<dbReference type="SUPFAM" id="SSF102705">
    <property type="entry name" value="NIF3 (NGG1p interacting factor 3)-like"/>
    <property type="match status" value="1"/>
</dbReference>
<gene>
    <name evidence="1" type="ORF">MNKW57_11770</name>
</gene>
<keyword evidence="2" id="KW-1185">Reference proteome</keyword>
<name>A0ABQ6LXQ7_9GAMM</name>
<dbReference type="PANTHER" id="PTHR41774:SF1">
    <property type="entry name" value="NGG1P INTERACTING FACTOR NIF3"/>
    <property type="match status" value="1"/>
</dbReference>
<evidence type="ECO:0000313" key="2">
    <source>
        <dbReference type="Proteomes" id="UP001224392"/>
    </source>
</evidence>
<dbReference type="EMBL" id="BSYJ01000002">
    <property type="protein sequence ID" value="GMG86856.1"/>
    <property type="molecule type" value="Genomic_DNA"/>
</dbReference>
<accession>A0ABQ6LXQ7</accession>
<protein>
    <submittedName>
        <fullName evidence="1">YqfO family protein</fullName>
    </submittedName>
</protein>
<dbReference type="InterPro" id="IPR015867">
    <property type="entry name" value="N-reg_PII/ATP_PRibTrfase_C"/>
</dbReference>
<dbReference type="InterPro" id="IPR036069">
    <property type="entry name" value="DUF34/NIF3_sf"/>
</dbReference>
<evidence type="ECO:0000313" key="1">
    <source>
        <dbReference type="EMBL" id="GMG86856.1"/>
    </source>
</evidence>
<comment type="caution">
    <text evidence="1">The sequence shown here is derived from an EMBL/GenBank/DDBJ whole genome shotgun (WGS) entry which is preliminary data.</text>
</comment>
<dbReference type="Proteomes" id="UP001224392">
    <property type="component" value="Unassembled WGS sequence"/>
</dbReference>
<sequence length="102" mass="11431">MLALCVYIPATHLTEVKQALFEAGAGRIGDYDSCCWEVVGRGQFRPRNGATPFIGKVGDIEAVDEYRVEMVLDDQYKDAVVAALRASHPYEEPAFHIWRLES</sequence>
<dbReference type="RefSeq" id="WP_285763466.1">
    <property type="nucleotide sequence ID" value="NZ_BSYJ01000002.1"/>
</dbReference>
<proteinExistence type="predicted"/>
<dbReference type="Gene3D" id="3.30.70.120">
    <property type="match status" value="1"/>
</dbReference>
<dbReference type="PANTHER" id="PTHR41774">
    <property type="match status" value="1"/>
</dbReference>
<organism evidence="1 2">
    <name type="scientific">Biformimicrobium ophioploci</name>
    <dbReference type="NCBI Taxonomy" id="3036711"/>
    <lineage>
        <taxon>Bacteria</taxon>
        <taxon>Pseudomonadati</taxon>
        <taxon>Pseudomonadota</taxon>
        <taxon>Gammaproteobacteria</taxon>
        <taxon>Cellvibrionales</taxon>
        <taxon>Microbulbiferaceae</taxon>
        <taxon>Biformimicrobium</taxon>
    </lineage>
</organism>
<reference evidence="1 2" key="1">
    <citation type="submission" date="2023-04" db="EMBL/GenBank/DDBJ databases">
        <title>Marinobulbifer ophiurae gen. nov., sp. Nov., isolate from tissue of brittle star Ophioplocus japonicus.</title>
        <authorList>
            <person name="Kawano K."/>
            <person name="Sawayama S."/>
            <person name="Nakagawa S."/>
        </authorList>
    </citation>
    <scope>NUCLEOTIDE SEQUENCE [LARGE SCALE GENOMIC DNA]</scope>
    <source>
        <strain evidence="1 2">NKW57</strain>
    </source>
</reference>